<reference evidence="10 11" key="1">
    <citation type="submission" date="2019-02" db="EMBL/GenBank/DDBJ databases">
        <title>Prokaryotic population dynamics and viral predation in marine succession experiment using metagenomics: the confinement effect.</title>
        <authorList>
            <person name="Haro-Moreno J.M."/>
            <person name="Rodriguez-Valera F."/>
            <person name="Lopez-Perez M."/>
        </authorList>
    </citation>
    <scope>NUCLEOTIDE SEQUENCE [LARGE SCALE GENOMIC DNA]</scope>
    <source>
        <strain evidence="10">MED-G164</strain>
    </source>
</reference>
<dbReference type="Pfam" id="PF07715">
    <property type="entry name" value="Plug"/>
    <property type="match status" value="1"/>
</dbReference>
<name>A0A520N5B6_9GAMM</name>
<accession>A0A520N5B6</accession>
<keyword evidence="3" id="KW-1134">Transmembrane beta strand</keyword>
<feature type="signal peptide" evidence="7">
    <location>
        <begin position="1"/>
        <end position="21"/>
    </location>
</feature>
<dbReference type="GO" id="GO:0044718">
    <property type="term" value="P:siderophore transmembrane transport"/>
    <property type="evidence" value="ECO:0007669"/>
    <property type="project" value="TreeGrafter"/>
</dbReference>
<dbReference type="PANTHER" id="PTHR30069:SF46">
    <property type="entry name" value="OAR PROTEIN"/>
    <property type="match status" value="1"/>
</dbReference>
<evidence type="ECO:0000313" key="11">
    <source>
        <dbReference type="Proteomes" id="UP000315283"/>
    </source>
</evidence>
<evidence type="ECO:0000256" key="5">
    <source>
        <dbReference type="ARBA" id="ARBA00023136"/>
    </source>
</evidence>
<evidence type="ECO:0000256" key="4">
    <source>
        <dbReference type="ARBA" id="ARBA00022692"/>
    </source>
</evidence>
<dbReference type="Gene3D" id="2.40.170.20">
    <property type="entry name" value="TonB-dependent receptor, beta-barrel domain"/>
    <property type="match status" value="1"/>
</dbReference>
<comment type="subcellular location">
    <subcellularLocation>
        <location evidence="1">Cell outer membrane</location>
        <topology evidence="1">Multi-pass membrane protein</topology>
    </subcellularLocation>
</comment>
<dbReference type="GO" id="GO:0015344">
    <property type="term" value="F:siderophore uptake transmembrane transporter activity"/>
    <property type="evidence" value="ECO:0007669"/>
    <property type="project" value="TreeGrafter"/>
</dbReference>
<dbReference type="SUPFAM" id="SSF49464">
    <property type="entry name" value="Carboxypeptidase regulatory domain-like"/>
    <property type="match status" value="1"/>
</dbReference>
<evidence type="ECO:0000256" key="6">
    <source>
        <dbReference type="ARBA" id="ARBA00023237"/>
    </source>
</evidence>
<protein>
    <submittedName>
        <fullName evidence="10">TonB-dependent receptor</fullName>
    </submittedName>
</protein>
<dbReference type="GO" id="GO:0009279">
    <property type="term" value="C:cell outer membrane"/>
    <property type="evidence" value="ECO:0007669"/>
    <property type="project" value="UniProtKB-SubCell"/>
</dbReference>
<evidence type="ECO:0000256" key="7">
    <source>
        <dbReference type="SAM" id="SignalP"/>
    </source>
</evidence>
<dbReference type="Gene3D" id="2.170.130.10">
    <property type="entry name" value="TonB-dependent receptor, plug domain"/>
    <property type="match status" value="1"/>
</dbReference>
<keyword evidence="6" id="KW-0998">Cell outer membrane</keyword>
<dbReference type="AlphaFoldDB" id="A0A520N5B6"/>
<evidence type="ECO:0000256" key="3">
    <source>
        <dbReference type="ARBA" id="ARBA00022452"/>
    </source>
</evidence>
<dbReference type="Pfam" id="PF13620">
    <property type="entry name" value="CarboxypepD_reg"/>
    <property type="match status" value="1"/>
</dbReference>
<proteinExistence type="predicted"/>
<gene>
    <name evidence="10" type="ORF">EVA97_02220</name>
</gene>
<dbReference type="InterPro" id="IPR039426">
    <property type="entry name" value="TonB-dep_rcpt-like"/>
</dbReference>
<dbReference type="EMBL" id="SHBJ01000010">
    <property type="protein sequence ID" value="RZO28691.1"/>
    <property type="molecule type" value="Genomic_DNA"/>
</dbReference>
<feature type="domain" description="TonB-dependent receptor plug" evidence="8">
    <location>
        <begin position="132"/>
        <end position="229"/>
    </location>
</feature>
<dbReference type="InterPro" id="IPR057601">
    <property type="entry name" value="Oar-like_b-barrel"/>
</dbReference>
<keyword evidence="7" id="KW-0732">Signal</keyword>
<sequence length="1063" mass="116564">MIRNFIKLSLLSIFISPILVAQELTSDITGSVSSSSGAVSGAQVEITYEPTNTTVTRTTDASGRYSAGGLRPGGPYTIKVSASGLSSDTVTTSLVIGETAKLSFTLQSSSSVDDIVVTAQRISADEGLGFSSTIDAQTIQETPSITRDIKDLIKLNPLVSLDDAEDDYANISIGGAHPRSNDIKVDGVSFNDDFGLNDNGYPSQRSPINLDAIEQMSVKVAPASVEYSNFRGGIIEFVTKGGTNEFEGSVGYYDRGDQFYGDKIEGQKYTFDKEDTAQSFTFGGPIIKDKAFFYVTYEDTTVTNPVLYGPAGSGAANEQAITLEQVESLRQLTISKYGWDPLGVASTTESKQENTSLRIDYILNENHRLTYNYKNTEGDRLRASGSNSSFYFESASYFKGEKTDTSSILLVSDWSDNLISEIYYSNKSTDTSQNSPAGQDVPNFYIDDAYGMRVYLGADIFRSANKLATETDFLKAKLTYYTGNHKITAGYENTTYDIYNVFIVAQDGEWEFDSLADYEAGVASSFSANNAKTGNVDDAAAIFDYGLTSVYVMDEISLSDRLSITAGIRYDEYDSNDAPARNAAFEQTYGFANAGIDGTSLTNIRLGMDLVIDDVSDINATFGTYSAKLPAVWISNAYTNDGVRVSAYNSANASAGCDPLTSPGAGLPACVQQAIQDAPLTDAKIDFIAPSFQWPDSRILNITYTRDLPYDMDMSVTYLNSKQEEALYKVIDTGYPLNGDTPTVPTDVAPDGRPIYNMTGRRTYKAGLYNDCCGEREVISATLNKAFRDGDTVVSLSYTGQNNTELSGMTSSTSNSNYGKTGAIDFNNRRAMTSIYETEHRLLATLRSKHYFLGSDKPTTFTLIFERKSGLPAYPTFDTFTGSPGDYQTRAFGYDYNLNDDSSSLLYIPTRSDSIVCYSYKCTDEGSADALAREEAVLNLLYNVFGLEGKAGEIADRGSMRFPWQSSLDFKITQVLPGFRESDEFVITLGIENLLNLLDDDKGVVRYGYFSGRIPVIDLKIIDGSKYDYSRNAFRYSFDDPYNMSLSATQSVWRAQLGFKYNF</sequence>
<keyword evidence="10" id="KW-0675">Receptor</keyword>
<feature type="chain" id="PRO_5021749464" evidence="7">
    <location>
        <begin position="22"/>
        <end position="1063"/>
    </location>
</feature>
<evidence type="ECO:0000259" key="9">
    <source>
        <dbReference type="Pfam" id="PF25183"/>
    </source>
</evidence>
<keyword evidence="4" id="KW-0812">Transmembrane</keyword>
<dbReference type="InterPro" id="IPR037066">
    <property type="entry name" value="Plug_dom_sf"/>
</dbReference>
<feature type="domain" description="TonB-dependent transporter Oar-like beta-barrel" evidence="9">
    <location>
        <begin position="238"/>
        <end position="304"/>
    </location>
</feature>
<organism evidence="10 11">
    <name type="scientific">SAR86 cluster bacterium</name>
    <dbReference type="NCBI Taxonomy" id="2030880"/>
    <lineage>
        <taxon>Bacteria</taxon>
        <taxon>Pseudomonadati</taxon>
        <taxon>Pseudomonadota</taxon>
        <taxon>Gammaproteobacteria</taxon>
        <taxon>SAR86 cluster</taxon>
    </lineage>
</organism>
<dbReference type="Proteomes" id="UP000315283">
    <property type="component" value="Unassembled WGS sequence"/>
</dbReference>
<keyword evidence="2" id="KW-0813">Transport</keyword>
<feature type="domain" description="TonB-dependent transporter Oar-like beta-barrel" evidence="9">
    <location>
        <begin position="347"/>
        <end position="843"/>
    </location>
</feature>
<dbReference type="InterPro" id="IPR036942">
    <property type="entry name" value="Beta-barrel_TonB_sf"/>
</dbReference>
<evidence type="ECO:0000256" key="1">
    <source>
        <dbReference type="ARBA" id="ARBA00004571"/>
    </source>
</evidence>
<dbReference type="InterPro" id="IPR008969">
    <property type="entry name" value="CarboxyPept-like_regulatory"/>
</dbReference>
<dbReference type="Pfam" id="PF25183">
    <property type="entry name" value="OMP_b-brl_4"/>
    <property type="match status" value="2"/>
</dbReference>
<dbReference type="PANTHER" id="PTHR30069">
    <property type="entry name" value="TONB-DEPENDENT OUTER MEMBRANE RECEPTOR"/>
    <property type="match status" value="1"/>
</dbReference>
<dbReference type="SUPFAM" id="SSF56935">
    <property type="entry name" value="Porins"/>
    <property type="match status" value="1"/>
</dbReference>
<evidence type="ECO:0000256" key="2">
    <source>
        <dbReference type="ARBA" id="ARBA00022448"/>
    </source>
</evidence>
<dbReference type="Gene3D" id="2.60.40.1120">
    <property type="entry name" value="Carboxypeptidase-like, regulatory domain"/>
    <property type="match status" value="1"/>
</dbReference>
<evidence type="ECO:0000259" key="8">
    <source>
        <dbReference type="Pfam" id="PF07715"/>
    </source>
</evidence>
<keyword evidence="5" id="KW-0472">Membrane</keyword>
<evidence type="ECO:0000313" key="10">
    <source>
        <dbReference type="EMBL" id="RZO28691.1"/>
    </source>
</evidence>
<comment type="caution">
    <text evidence="10">The sequence shown here is derived from an EMBL/GenBank/DDBJ whole genome shotgun (WGS) entry which is preliminary data.</text>
</comment>
<dbReference type="InterPro" id="IPR012910">
    <property type="entry name" value="Plug_dom"/>
</dbReference>